<evidence type="ECO:0000313" key="4">
    <source>
        <dbReference type="Proteomes" id="UP000015354"/>
    </source>
</evidence>
<comment type="caution">
    <text evidence="3">The sequence shown here is derived from an EMBL/GenBank/DDBJ whole genome shotgun (WGS) entry which is preliminary data.</text>
</comment>
<feature type="region of interest" description="Disordered" evidence="1">
    <location>
        <begin position="1"/>
        <end position="99"/>
    </location>
</feature>
<accession>S9TK02</accession>
<name>S9TK02_9TRYP</name>
<organism evidence="3 4">
    <name type="scientific">Strigomonas culicis</name>
    <dbReference type="NCBI Taxonomy" id="28005"/>
    <lineage>
        <taxon>Eukaryota</taxon>
        <taxon>Discoba</taxon>
        <taxon>Euglenozoa</taxon>
        <taxon>Kinetoplastea</taxon>
        <taxon>Metakinetoplastina</taxon>
        <taxon>Trypanosomatida</taxon>
        <taxon>Trypanosomatidae</taxon>
        <taxon>Strigomonadinae</taxon>
        <taxon>Strigomonas</taxon>
    </lineage>
</organism>
<feature type="compositionally biased region" description="Low complexity" evidence="1">
    <location>
        <begin position="1"/>
        <end position="16"/>
    </location>
</feature>
<keyword evidence="4" id="KW-1185">Reference proteome</keyword>
<feature type="compositionally biased region" description="Polar residues" evidence="1">
    <location>
        <begin position="47"/>
        <end position="57"/>
    </location>
</feature>
<gene>
    <name evidence="3" type="ORF">STCU_09934</name>
</gene>
<sequence>MQTAATASSGSSGPPAEEGLLYTKHSTFYIPRKALRADTPRRRAASPTPTEEGSGSSPRAVLVQEEIKSQFRRLQQEATAPHEQTHVGKTVSKTGEKLRHHHHHYHHSCEGYPSFLTRYNTQVLTVCEKFEGEMNPLLHYGTWLIILIVLFGVVFQCTIKLGL</sequence>
<dbReference type="AlphaFoldDB" id="S9TK02"/>
<dbReference type="Proteomes" id="UP000015354">
    <property type="component" value="Unassembled WGS sequence"/>
</dbReference>
<keyword evidence="2" id="KW-0812">Transmembrane</keyword>
<proteinExistence type="predicted"/>
<keyword evidence="2" id="KW-1133">Transmembrane helix</keyword>
<dbReference type="EMBL" id="ATMH01009910">
    <property type="protein sequence ID" value="EPY18487.1"/>
    <property type="molecule type" value="Genomic_DNA"/>
</dbReference>
<feature type="transmembrane region" description="Helical" evidence="2">
    <location>
        <begin position="137"/>
        <end position="159"/>
    </location>
</feature>
<reference evidence="3 4" key="1">
    <citation type="journal article" date="2013" name="PLoS ONE">
        <title>Predicting the Proteins of Angomonas deanei, Strigomonas culicis and Their Respective Endosymbionts Reveals New Aspects of the Trypanosomatidae Family.</title>
        <authorList>
            <person name="Motta M.C."/>
            <person name="Martins A.C."/>
            <person name="de Souza S.S."/>
            <person name="Catta-Preta C.M."/>
            <person name="Silva R."/>
            <person name="Klein C.C."/>
            <person name="de Almeida L.G."/>
            <person name="de Lima Cunha O."/>
            <person name="Ciapina L.P."/>
            <person name="Brocchi M."/>
            <person name="Colabardini A.C."/>
            <person name="de Araujo Lima B."/>
            <person name="Machado C.R."/>
            <person name="de Almeida Soares C.M."/>
            <person name="Probst C.M."/>
            <person name="de Menezes C.B."/>
            <person name="Thompson C.E."/>
            <person name="Bartholomeu D.C."/>
            <person name="Gradia D.F."/>
            <person name="Pavoni D.P."/>
            <person name="Grisard E.C."/>
            <person name="Fantinatti-Garboggini F."/>
            <person name="Marchini F.K."/>
            <person name="Rodrigues-Luiz G.F."/>
            <person name="Wagner G."/>
            <person name="Goldman G.H."/>
            <person name="Fietto J.L."/>
            <person name="Elias M.C."/>
            <person name="Goldman M.H."/>
            <person name="Sagot M.F."/>
            <person name="Pereira M."/>
            <person name="Stoco P.H."/>
            <person name="de Mendonca-Neto R.P."/>
            <person name="Teixeira S.M."/>
            <person name="Maciel T.E."/>
            <person name="de Oliveira Mendes T.A."/>
            <person name="Urmenyi T.P."/>
            <person name="de Souza W."/>
            <person name="Schenkman S."/>
            <person name="de Vasconcelos A.T."/>
        </authorList>
    </citation>
    <scope>NUCLEOTIDE SEQUENCE [LARGE SCALE GENOMIC DNA]</scope>
</reference>
<evidence type="ECO:0000256" key="1">
    <source>
        <dbReference type="SAM" id="MobiDB-lite"/>
    </source>
</evidence>
<evidence type="ECO:0000313" key="3">
    <source>
        <dbReference type="EMBL" id="EPY18487.1"/>
    </source>
</evidence>
<evidence type="ECO:0000256" key="2">
    <source>
        <dbReference type="SAM" id="Phobius"/>
    </source>
</evidence>
<keyword evidence="2" id="KW-0472">Membrane</keyword>
<protein>
    <submittedName>
        <fullName evidence="3">Uncharacterized protein</fullName>
    </submittedName>
</protein>